<comment type="subcellular location">
    <subcellularLocation>
        <location evidence="1">Cell membrane</location>
        <topology evidence="1">Multi-pass membrane protein</topology>
    </subcellularLocation>
</comment>
<dbReference type="GO" id="GO:0015658">
    <property type="term" value="F:branched-chain amino acid transmembrane transporter activity"/>
    <property type="evidence" value="ECO:0007669"/>
    <property type="project" value="InterPro"/>
</dbReference>
<feature type="transmembrane region" description="Helical" evidence="6">
    <location>
        <begin position="34"/>
        <end position="52"/>
    </location>
</feature>
<reference evidence="7 8" key="1">
    <citation type="submission" date="2016-08" db="EMBL/GenBank/DDBJ databases">
        <title>Genome-based comparison of Moorella thermoacetic strains.</title>
        <authorList>
            <person name="Poehlein A."/>
            <person name="Bengelsdorf F.R."/>
            <person name="Esser C."/>
            <person name="Duerre P."/>
            <person name="Daniel R."/>
        </authorList>
    </citation>
    <scope>NUCLEOTIDE SEQUENCE [LARGE SCALE GENOMIC DNA]</scope>
    <source>
        <strain evidence="7 8">DSM 21394</strain>
    </source>
</reference>
<evidence type="ECO:0000256" key="3">
    <source>
        <dbReference type="ARBA" id="ARBA00022692"/>
    </source>
</evidence>
<organism evidence="7 8">
    <name type="scientific">Neomoorella thermoacetica</name>
    <name type="common">Clostridium thermoaceticum</name>
    <dbReference type="NCBI Taxonomy" id="1525"/>
    <lineage>
        <taxon>Bacteria</taxon>
        <taxon>Bacillati</taxon>
        <taxon>Bacillota</taxon>
        <taxon>Clostridia</taxon>
        <taxon>Neomoorellales</taxon>
        <taxon>Neomoorellaceae</taxon>
        <taxon>Neomoorella</taxon>
    </lineage>
</organism>
<dbReference type="InterPro" id="IPR043428">
    <property type="entry name" value="LivM-like"/>
</dbReference>
<sequence>MLNRREKTCTLVALALVIGLLALANSFLNQYYLRLINVMGINIILVVSLNFTNGLTGVFSLGHPGFMAVGAYTAALLTIPLRQKAFILPDLPAWLAQAHASFPVALLAAGTVAAICAFLIGYPVLRLRGHYLALATLGFLVIVQVVVTNVSQITRGARGINGLPPETNIWWVYGITIALIYLSWRLVHSAYGRGMMAIRGDDLAAEALGVNLVKHRMLAFTLGAFFAGVGGALWGHLITVVSPNAFSFAQAFILVVMSVIGGMGSITGSIIGAVVMTLIPEALRGLEVGTTIAGFHIPPLYGLSQVIYSVALIIVLAVRPQGIVGLREFSMRRWLKN</sequence>
<evidence type="ECO:0000256" key="6">
    <source>
        <dbReference type="SAM" id="Phobius"/>
    </source>
</evidence>
<feature type="transmembrane region" description="Helical" evidence="6">
    <location>
        <begin position="170"/>
        <end position="187"/>
    </location>
</feature>
<evidence type="ECO:0000256" key="1">
    <source>
        <dbReference type="ARBA" id="ARBA00004651"/>
    </source>
</evidence>
<evidence type="ECO:0000256" key="4">
    <source>
        <dbReference type="ARBA" id="ARBA00022989"/>
    </source>
</evidence>
<feature type="transmembrane region" description="Helical" evidence="6">
    <location>
        <begin position="102"/>
        <end position="124"/>
    </location>
</feature>
<name>A0A1J5NHG4_NEOTH</name>
<evidence type="ECO:0000256" key="5">
    <source>
        <dbReference type="ARBA" id="ARBA00023136"/>
    </source>
</evidence>
<protein>
    <submittedName>
        <fullName evidence="7">Leucine/isoleucine/valine transporter permease subunit</fullName>
    </submittedName>
</protein>
<comment type="caution">
    <text evidence="7">The sequence shown here is derived from an EMBL/GenBank/DDBJ whole genome shotgun (WGS) entry which is preliminary data.</text>
</comment>
<accession>A0A1J5NHG4</accession>
<dbReference type="GO" id="GO:0005886">
    <property type="term" value="C:plasma membrane"/>
    <property type="evidence" value="ECO:0007669"/>
    <property type="project" value="UniProtKB-SubCell"/>
</dbReference>
<feature type="transmembrane region" description="Helical" evidence="6">
    <location>
        <begin position="300"/>
        <end position="318"/>
    </location>
</feature>
<dbReference type="CDD" id="cd06581">
    <property type="entry name" value="TM_PBP1_LivM_like"/>
    <property type="match status" value="1"/>
</dbReference>
<gene>
    <name evidence="7" type="ORF">MOTE_24540</name>
</gene>
<evidence type="ECO:0000256" key="2">
    <source>
        <dbReference type="ARBA" id="ARBA00022475"/>
    </source>
</evidence>
<keyword evidence="4 6" id="KW-1133">Transmembrane helix</keyword>
<dbReference type="InterPro" id="IPR001851">
    <property type="entry name" value="ABC_transp_permease"/>
</dbReference>
<dbReference type="EMBL" id="MDDC01000029">
    <property type="protein sequence ID" value="OIQ54612.1"/>
    <property type="molecule type" value="Genomic_DNA"/>
</dbReference>
<dbReference type="PANTHER" id="PTHR30482">
    <property type="entry name" value="HIGH-AFFINITY BRANCHED-CHAIN AMINO ACID TRANSPORT SYSTEM PERMEASE"/>
    <property type="match status" value="1"/>
</dbReference>
<evidence type="ECO:0000313" key="8">
    <source>
        <dbReference type="Proteomes" id="UP000182811"/>
    </source>
</evidence>
<dbReference type="Pfam" id="PF02653">
    <property type="entry name" value="BPD_transp_2"/>
    <property type="match status" value="1"/>
</dbReference>
<feature type="transmembrane region" description="Helical" evidence="6">
    <location>
        <begin position="131"/>
        <end position="150"/>
    </location>
</feature>
<feature type="transmembrane region" description="Helical" evidence="6">
    <location>
        <begin position="64"/>
        <end position="82"/>
    </location>
</feature>
<keyword evidence="5 6" id="KW-0472">Membrane</keyword>
<dbReference type="OrthoDB" id="9789927at2"/>
<keyword evidence="3 6" id="KW-0812">Transmembrane</keyword>
<feature type="transmembrane region" description="Helical" evidence="6">
    <location>
        <begin position="251"/>
        <end position="279"/>
    </location>
</feature>
<dbReference type="AlphaFoldDB" id="A0A1J5NHG4"/>
<keyword evidence="2" id="KW-1003">Cell membrane</keyword>
<dbReference type="PANTHER" id="PTHR30482:SF10">
    <property type="entry name" value="HIGH-AFFINITY BRANCHED-CHAIN AMINO ACID TRANSPORT PROTEIN BRAE"/>
    <property type="match status" value="1"/>
</dbReference>
<feature type="transmembrane region" description="Helical" evidence="6">
    <location>
        <begin position="218"/>
        <end position="239"/>
    </location>
</feature>
<evidence type="ECO:0000313" key="7">
    <source>
        <dbReference type="EMBL" id="OIQ54612.1"/>
    </source>
</evidence>
<dbReference type="Proteomes" id="UP000182811">
    <property type="component" value="Unassembled WGS sequence"/>
</dbReference>
<proteinExistence type="predicted"/>